<evidence type="ECO:0000256" key="1">
    <source>
        <dbReference type="SAM" id="Phobius"/>
    </source>
</evidence>
<gene>
    <name evidence="3" type="ORF">SAMN05660429_02613</name>
</gene>
<dbReference type="InterPro" id="IPR013783">
    <property type="entry name" value="Ig-like_fold"/>
</dbReference>
<keyword evidence="2" id="KW-0732">Signal</keyword>
<evidence type="ECO:0000313" key="3">
    <source>
        <dbReference type="EMBL" id="SET75788.1"/>
    </source>
</evidence>
<dbReference type="OrthoDB" id="6229465at2"/>
<evidence type="ECO:0008006" key="5">
    <source>
        <dbReference type="Google" id="ProtNLM"/>
    </source>
</evidence>
<dbReference type="RefSeq" id="WP_093331338.1">
    <property type="nucleotide sequence ID" value="NZ_AP027363.1"/>
</dbReference>
<reference evidence="3 4" key="1">
    <citation type="submission" date="2016-10" db="EMBL/GenBank/DDBJ databases">
        <authorList>
            <person name="de Groot N.N."/>
        </authorList>
    </citation>
    <scope>NUCLEOTIDE SEQUENCE [LARGE SCALE GENOMIC DNA]</scope>
    <source>
        <strain evidence="3 4">DSM 19706</strain>
    </source>
</reference>
<feature type="chain" id="PRO_5011514717" description="Thrombospondin type 3 repeat-containing protein" evidence="2">
    <location>
        <begin position="27"/>
        <end position="552"/>
    </location>
</feature>
<organism evidence="3 4">
    <name type="scientific">Thalassotalea agarivorans</name>
    <name type="common">Thalassomonas agarivorans</name>
    <dbReference type="NCBI Taxonomy" id="349064"/>
    <lineage>
        <taxon>Bacteria</taxon>
        <taxon>Pseudomonadati</taxon>
        <taxon>Pseudomonadota</taxon>
        <taxon>Gammaproteobacteria</taxon>
        <taxon>Alteromonadales</taxon>
        <taxon>Colwelliaceae</taxon>
        <taxon>Thalassotalea</taxon>
    </lineage>
</organism>
<sequence length="552" mass="59538">MSILLKNKVASVITATFMLASASSFANDDLFEYFPDGDLEGLTGFQTEGWGKGQLAYDAEGSIFLQRTETNENGEEVAVPAYSHVGKGWTRFVNATRTQKAGPTSIKLAEGPPEGNDTAVAFFNHARQEHGAGLAREVEGLQIGETYNLSADGYTKGTFVWAYAYSKVGAPLDENGNVEVTYVTLENTVMSDNTWVNVTDSFTVPDDIDLAHPVKVYLRTVDQEPAAIKNTEYARMWVDNMSLQGPPIPDMDEDGVSDLYDVFPTDPAASVDTDKDGMPDDYNKACDQACMDATDLVIDDDDDNDTVLDVNDGYPQDATQSVKIDLGGVFAELISGDSFTIDTSKSVPNHENATFTWAQVSGSPIEVAIENGNLVFTAPEGVQSVEQAVFELTVAGKLSTVSAQFTVDILKKPSEIMAKAALLGVAEGSTVLQSGDFVILDATETTDSEGFELNFNWASSGAPLTLTAADTSKASFMVPELNADTDVTFTVTITNNEMRHDGKSYGTEETVTLTATILKTEQEKPDSGSMGLYAFILLGLSMFVRRARKITK</sequence>
<keyword evidence="1" id="KW-0472">Membrane</keyword>
<feature type="signal peptide" evidence="2">
    <location>
        <begin position="1"/>
        <end position="26"/>
    </location>
</feature>
<proteinExistence type="predicted"/>
<dbReference type="Gene3D" id="2.60.120.260">
    <property type="entry name" value="Galactose-binding domain-like"/>
    <property type="match status" value="1"/>
</dbReference>
<feature type="transmembrane region" description="Helical" evidence="1">
    <location>
        <begin position="527"/>
        <end position="544"/>
    </location>
</feature>
<keyword evidence="1" id="KW-1133">Transmembrane helix</keyword>
<keyword evidence="1" id="KW-0812">Transmembrane</keyword>
<accession>A0A1I0GZ10</accession>
<dbReference type="AlphaFoldDB" id="A0A1I0GZ10"/>
<protein>
    <recommendedName>
        <fullName evidence="5">Thrombospondin type 3 repeat-containing protein</fullName>
    </recommendedName>
</protein>
<evidence type="ECO:0000313" key="4">
    <source>
        <dbReference type="Proteomes" id="UP000199308"/>
    </source>
</evidence>
<dbReference type="STRING" id="349064.SAMN05660429_02613"/>
<dbReference type="EMBL" id="FOHK01000013">
    <property type="protein sequence ID" value="SET75788.1"/>
    <property type="molecule type" value="Genomic_DNA"/>
</dbReference>
<name>A0A1I0GZ10_THASX</name>
<keyword evidence="4" id="KW-1185">Reference proteome</keyword>
<dbReference type="Proteomes" id="UP000199308">
    <property type="component" value="Unassembled WGS sequence"/>
</dbReference>
<evidence type="ECO:0000256" key="2">
    <source>
        <dbReference type="SAM" id="SignalP"/>
    </source>
</evidence>
<dbReference type="Gene3D" id="2.60.40.10">
    <property type="entry name" value="Immunoglobulins"/>
    <property type="match status" value="2"/>
</dbReference>